<evidence type="ECO:0000313" key="1">
    <source>
        <dbReference type="EMBL" id="CAA9365217.1"/>
    </source>
</evidence>
<organism evidence="1">
    <name type="scientific">uncultured Nocardioidaceae bacterium</name>
    <dbReference type="NCBI Taxonomy" id="253824"/>
    <lineage>
        <taxon>Bacteria</taxon>
        <taxon>Bacillati</taxon>
        <taxon>Actinomycetota</taxon>
        <taxon>Actinomycetes</taxon>
        <taxon>Propionibacteriales</taxon>
        <taxon>Nocardioidaceae</taxon>
        <taxon>environmental samples</taxon>
    </lineage>
</organism>
<proteinExistence type="predicted"/>
<protein>
    <submittedName>
        <fullName evidence="1">Uncharacterized protein</fullName>
    </submittedName>
</protein>
<dbReference type="EMBL" id="CADCUD010000257">
    <property type="protein sequence ID" value="CAA9365217.1"/>
    <property type="molecule type" value="Genomic_DNA"/>
</dbReference>
<sequence>MRRRCEPSESYWEAVLVTGVGAHLIDPTAELFAWLGDDDVGASASPLGPVGPDGVMARTRR</sequence>
<accession>A0A6J4MRJ8</accession>
<reference evidence="1" key="1">
    <citation type="submission" date="2020-02" db="EMBL/GenBank/DDBJ databases">
        <authorList>
            <person name="Meier V. D."/>
        </authorList>
    </citation>
    <scope>NUCLEOTIDE SEQUENCE</scope>
    <source>
        <strain evidence="1">AVDCRST_MAG46</strain>
    </source>
</reference>
<gene>
    <name evidence="1" type="ORF">AVDCRST_MAG46-3647</name>
</gene>
<dbReference type="AlphaFoldDB" id="A0A6J4MRJ8"/>
<name>A0A6J4MRJ8_9ACTN</name>